<evidence type="ECO:0000259" key="6">
    <source>
        <dbReference type="PROSITE" id="PS51296"/>
    </source>
</evidence>
<dbReference type="PRINTS" id="PR00162">
    <property type="entry name" value="RIESKE"/>
</dbReference>
<keyword evidence="8" id="KW-1185">Reference proteome</keyword>
<dbReference type="Proteomes" id="UP000199072">
    <property type="component" value="Unassembled WGS sequence"/>
</dbReference>
<dbReference type="Gene3D" id="2.102.10.10">
    <property type="entry name" value="Rieske [2Fe-2S] iron-sulphur domain"/>
    <property type="match status" value="1"/>
</dbReference>
<organism evidence="7 8">
    <name type="scientific">Mucilaginibacter pineti</name>
    <dbReference type="NCBI Taxonomy" id="1391627"/>
    <lineage>
        <taxon>Bacteria</taxon>
        <taxon>Pseudomonadati</taxon>
        <taxon>Bacteroidota</taxon>
        <taxon>Sphingobacteriia</taxon>
        <taxon>Sphingobacteriales</taxon>
        <taxon>Sphingobacteriaceae</taxon>
        <taxon>Mucilaginibacter</taxon>
    </lineage>
</organism>
<keyword evidence="3" id="KW-0408">Iron</keyword>
<evidence type="ECO:0000256" key="1">
    <source>
        <dbReference type="ARBA" id="ARBA00022714"/>
    </source>
</evidence>
<keyword evidence="1" id="KW-0001">2Fe-2S</keyword>
<name>A0A1G6T705_9SPHI</name>
<dbReference type="InterPro" id="IPR036922">
    <property type="entry name" value="Rieske_2Fe-2S_sf"/>
</dbReference>
<sequence length="146" mass="14887">MQRQEFLSKLGISLAAVCVGCNLASCGSDVKNSDPTPGNNAPDGSGPLLTANLNSELQAIGGFKVAAGIILVRLAAGSVADSFTAVQVACTHQGTSINYNNAQGIFICPNHGSEFSTTGVVLRGPAGFALKQYKVNITGTDLTVTT</sequence>
<evidence type="ECO:0000313" key="8">
    <source>
        <dbReference type="Proteomes" id="UP000199072"/>
    </source>
</evidence>
<reference evidence="7 8" key="1">
    <citation type="submission" date="2016-10" db="EMBL/GenBank/DDBJ databases">
        <authorList>
            <person name="de Groot N.N."/>
        </authorList>
    </citation>
    <scope>NUCLEOTIDE SEQUENCE [LARGE SCALE GENOMIC DNA]</scope>
    <source>
        <strain evidence="7 8">47C3B</strain>
    </source>
</reference>
<accession>A0A1G6T705</accession>
<dbReference type="GO" id="GO:0016020">
    <property type="term" value="C:membrane"/>
    <property type="evidence" value="ECO:0007669"/>
    <property type="project" value="InterPro"/>
</dbReference>
<dbReference type="GO" id="GO:0046872">
    <property type="term" value="F:metal ion binding"/>
    <property type="evidence" value="ECO:0007669"/>
    <property type="project" value="UniProtKB-KW"/>
</dbReference>
<dbReference type="Pfam" id="PF00355">
    <property type="entry name" value="Rieske"/>
    <property type="match status" value="1"/>
</dbReference>
<dbReference type="STRING" id="1391627.SAMN05216464_101200"/>
<dbReference type="InterPro" id="IPR005805">
    <property type="entry name" value="Rieske_Fe-S_prot_C"/>
</dbReference>
<evidence type="ECO:0000256" key="3">
    <source>
        <dbReference type="ARBA" id="ARBA00023004"/>
    </source>
</evidence>
<dbReference type="OrthoDB" id="165343at2"/>
<protein>
    <submittedName>
        <fullName evidence="7">Cytochrome b6-f complex iron-sulfur subunit</fullName>
    </submittedName>
</protein>
<gene>
    <name evidence="7" type="ORF">SAMN05216464_101200</name>
</gene>
<dbReference type="SUPFAM" id="SSF50022">
    <property type="entry name" value="ISP domain"/>
    <property type="match status" value="1"/>
</dbReference>
<evidence type="ECO:0000313" key="7">
    <source>
        <dbReference type="EMBL" id="SDD24799.1"/>
    </source>
</evidence>
<keyword evidence="2" id="KW-0479">Metal-binding</keyword>
<keyword evidence="4" id="KW-0411">Iron-sulfur</keyword>
<dbReference type="EMBL" id="FNAI01000001">
    <property type="protein sequence ID" value="SDD24799.1"/>
    <property type="molecule type" value="Genomic_DNA"/>
</dbReference>
<proteinExistence type="predicted"/>
<feature type="domain" description="Rieske" evidence="6">
    <location>
        <begin position="69"/>
        <end position="144"/>
    </location>
</feature>
<evidence type="ECO:0000256" key="5">
    <source>
        <dbReference type="ARBA" id="ARBA00023157"/>
    </source>
</evidence>
<dbReference type="RefSeq" id="WP_091142750.1">
    <property type="nucleotide sequence ID" value="NZ_FNAI01000001.1"/>
</dbReference>
<dbReference type="PROSITE" id="PS51296">
    <property type="entry name" value="RIESKE"/>
    <property type="match status" value="1"/>
</dbReference>
<keyword evidence="5" id="KW-1015">Disulfide bond</keyword>
<dbReference type="AlphaFoldDB" id="A0A1G6T705"/>
<dbReference type="GO" id="GO:0051537">
    <property type="term" value="F:2 iron, 2 sulfur cluster binding"/>
    <property type="evidence" value="ECO:0007669"/>
    <property type="project" value="UniProtKB-KW"/>
</dbReference>
<dbReference type="CDD" id="cd03467">
    <property type="entry name" value="Rieske"/>
    <property type="match status" value="1"/>
</dbReference>
<dbReference type="InterPro" id="IPR017941">
    <property type="entry name" value="Rieske_2Fe-2S"/>
</dbReference>
<evidence type="ECO:0000256" key="2">
    <source>
        <dbReference type="ARBA" id="ARBA00022723"/>
    </source>
</evidence>
<evidence type="ECO:0000256" key="4">
    <source>
        <dbReference type="ARBA" id="ARBA00023014"/>
    </source>
</evidence>